<evidence type="ECO:0000313" key="2">
    <source>
        <dbReference type="EMBL" id="OGZ27481.1"/>
    </source>
</evidence>
<dbReference type="PIRSF" id="PIRSF019169">
    <property type="entry name" value="PilM"/>
    <property type="match status" value="1"/>
</dbReference>
<dbReference type="GO" id="GO:0051301">
    <property type="term" value="P:cell division"/>
    <property type="evidence" value="ECO:0007669"/>
    <property type="project" value="InterPro"/>
</dbReference>
<comment type="caution">
    <text evidence="2">The sequence shown here is derived from an EMBL/GenBank/DDBJ whole genome shotgun (WGS) entry which is preliminary data.</text>
</comment>
<dbReference type="InterPro" id="IPR005883">
    <property type="entry name" value="PilM"/>
</dbReference>
<sequence>MLEGFRRFLSFGSKRFLGIDIGTSSVRVVELARKKNELELTNYGELKSSSFIKKPFRILTKNSISFSNDELGKILKAIVEEAEIETKEVNLGIPDFASFFTSFEVPVMAKNEISQAVQYEVRPYVPLPLTEVTLDWTIISGEPSKTPLKVLVVAIPNDIIAQYQEIARIAGLELKTLESEVFALTRAVAMSNRGSSDENKVLGLLDIGARSSTCSIVDKGVLKTSHSFKIGGNELTEVVAKSLNIDYNEGEEIKLKHGLLPDNGLKRDIRKVLVPLVDSILEEMREAFRSFYRQEGKEVEKVVLAGGVANMPGIKDYFQASLKKDTSLADPFLNIRHPAVITNNLKESGPLYAVAVGLALNGLEYGNKSN</sequence>
<gene>
    <name evidence="2" type="ORF">A2365_03350</name>
</gene>
<feature type="domain" description="SHS2" evidence="1">
    <location>
        <begin position="16"/>
        <end position="188"/>
    </location>
</feature>
<dbReference type="STRING" id="1801677.A2365_03350"/>
<protein>
    <recommendedName>
        <fullName evidence="1">SHS2 domain-containing protein</fullName>
    </recommendedName>
</protein>
<name>A0A1G2EQ34_9BACT</name>
<dbReference type="Proteomes" id="UP000177740">
    <property type="component" value="Unassembled WGS sequence"/>
</dbReference>
<accession>A0A1G2EQ34</accession>
<dbReference type="Gene3D" id="3.30.1490.300">
    <property type="match status" value="1"/>
</dbReference>
<proteinExistence type="predicted"/>
<evidence type="ECO:0000313" key="3">
    <source>
        <dbReference type="Proteomes" id="UP000177740"/>
    </source>
</evidence>
<dbReference type="SUPFAM" id="SSF53067">
    <property type="entry name" value="Actin-like ATPase domain"/>
    <property type="match status" value="2"/>
</dbReference>
<dbReference type="SMART" id="SM00842">
    <property type="entry name" value="FtsA"/>
    <property type="match status" value="1"/>
</dbReference>
<dbReference type="InterPro" id="IPR003494">
    <property type="entry name" value="SHS2_FtsA"/>
</dbReference>
<dbReference type="EMBL" id="MHMM01000006">
    <property type="protein sequence ID" value="OGZ27481.1"/>
    <property type="molecule type" value="Genomic_DNA"/>
</dbReference>
<dbReference type="Gene3D" id="3.30.420.40">
    <property type="match status" value="2"/>
</dbReference>
<organism evidence="2 3">
    <name type="scientific">Candidatus Nealsonbacteria bacterium RIFOXYB1_FULL_40_15</name>
    <dbReference type="NCBI Taxonomy" id="1801677"/>
    <lineage>
        <taxon>Bacteria</taxon>
        <taxon>Candidatus Nealsoniibacteriota</taxon>
    </lineage>
</organism>
<dbReference type="NCBIfam" id="TIGR01175">
    <property type="entry name" value="pilM"/>
    <property type="match status" value="1"/>
</dbReference>
<dbReference type="InterPro" id="IPR050696">
    <property type="entry name" value="FtsA/MreB"/>
</dbReference>
<dbReference type="AlphaFoldDB" id="A0A1G2EQ34"/>
<dbReference type="InterPro" id="IPR043129">
    <property type="entry name" value="ATPase_NBD"/>
</dbReference>
<reference evidence="2 3" key="1">
    <citation type="journal article" date="2016" name="Nat. Commun.">
        <title>Thousands of microbial genomes shed light on interconnected biogeochemical processes in an aquifer system.</title>
        <authorList>
            <person name="Anantharaman K."/>
            <person name="Brown C.T."/>
            <person name="Hug L.A."/>
            <person name="Sharon I."/>
            <person name="Castelle C.J."/>
            <person name="Probst A.J."/>
            <person name="Thomas B.C."/>
            <person name="Singh A."/>
            <person name="Wilkins M.J."/>
            <person name="Karaoz U."/>
            <person name="Brodie E.L."/>
            <person name="Williams K.H."/>
            <person name="Hubbard S.S."/>
            <person name="Banfield J.F."/>
        </authorList>
    </citation>
    <scope>NUCLEOTIDE SEQUENCE [LARGE SCALE GENOMIC DNA]</scope>
</reference>
<evidence type="ECO:0000259" key="1">
    <source>
        <dbReference type="SMART" id="SM00842"/>
    </source>
</evidence>
<dbReference type="Pfam" id="PF11104">
    <property type="entry name" value="PilM_2"/>
    <property type="match status" value="1"/>
</dbReference>
<dbReference type="PANTHER" id="PTHR32432:SF3">
    <property type="entry name" value="ETHANOLAMINE UTILIZATION PROTEIN EUTJ"/>
    <property type="match status" value="1"/>
</dbReference>
<dbReference type="CDD" id="cd24049">
    <property type="entry name" value="ASKHA_NBD_PilM"/>
    <property type="match status" value="1"/>
</dbReference>
<dbReference type="PANTHER" id="PTHR32432">
    <property type="entry name" value="CELL DIVISION PROTEIN FTSA-RELATED"/>
    <property type="match status" value="1"/>
</dbReference>